<evidence type="ECO:0000313" key="11">
    <source>
        <dbReference type="Proteomes" id="UP000284868"/>
    </source>
</evidence>
<evidence type="ECO:0000313" key="10">
    <source>
        <dbReference type="EMBL" id="RHM08224.1"/>
    </source>
</evidence>
<protein>
    <recommendedName>
        <fullName evidence="6">RNAP delta factor</fullName>
    </recommendedName>
</protein>
<evidence type="ECO:0000256" key="6">
    <source>
        <dbReference type="ARBA" id="ARBA00031937"/>
    </source>
</evidence>
<feature type="region of interest" description="Disordered" evidence="7">
    <location>
        <begin position="82"/>
        <end position="110"/>
    </location>
</feature>
<dbReference type="GO" id="GO:0006351">
    <property type="term" value="P:DNA-templated transcription"/>
    <property type="evidence" value="ECO:0007669"/>
    <property type="project" value="InterPro"/>
</dbReference>
<dbReference type="EMBL" id="JAGZMZ010000028">
    <property type="protein sequence ID" value="MBS4884899.1"/>
    <property type="molecule type" value="Genomic_DNA"/>
</dbReference>
<dbReference type="GO" id="GO:0000428">
    <property type="term" value="C:DNA-directed RNA polymerase complex"/>
    <property type="evidence" value="ECO:0007669"/>
    <property type="project" value="UniProtKB-KW"/>
</dbReference>
<dbReference type="InterPro" id="IPR029757">
    <property type="entry name" value="RpoE"/>
</dbReference>
<dbReference type="EMBL" id="QRPK01000054">
    <property type="protein sequence ID" value="RHM08224.1"/>
    <property type="molecule type" value="Genomic_DNA"/>
</dbReference>
<comment type="similarity">
    <text evidence="1">Belongs to the RpoE family.</text>
</comment>
<accession>A0A415P686</accession>
<gene>
    <name evidence="10" type="primary">rpoE</name>
    <name evidence="10" type="ORF">DWZ83_08590</name>
    <name evidence="9" type="ORF">KHZ85_09070</name>
</gene>
<dbReference type="GO" id="GO:0006355">
    <property type="term" value="P:regulation of DNA-templated transcription"/>
    <property type="evidence" value="ECO:0007669"/>
    <property type="project" value="InterPro"/>
</dbReference>
<keyword evidence="5" id="KW-0804">Transcription</keyword>
<dbReference type="OrthoDB" id="401223at2"/>
<organism evidence="10 11">
    <name type="scientific">Amedibacillus dolichus</name>
    <dbReference type="NCBI Taxonomy" id="31971"/>
    <lineage>
        <taxon>Bacteria</taxon>
        <taxon>Bacillati</taxon>
        <taxon>Bacillota</taxon>
        <taxon>Erysipelotrichia</taxon>
        <taxon>Erysipelotrichales</taxon>
        <taxon>Erysipelotrichaceae</taxon>
        <taxon>Amedibacillus</taxon>
    </lineage>
</organism>
<feature type="domain" description="HTH HARE-type" evidence="8">
    <location>
        <begin position="3"/>
        <end position="70"/>
    </location>
</feature>
<evidence type="ECO:0000256" key="5">
    <source>
        <dbReference type="ARBA" id="ARBA00023163"/>
    </source>
</evidence>
<dbReference type="PROSITE" id="PS51913">
    <property type="entry name" value="HTH_HARE"/>
    <property type="match status" value="1"/>
</dbReference>
<name>A0A415P686_9FIRM</name>
<dbReference type="InterPro" id="IPR038087">
    <property type="entry name" value="RNAP_delta_N_dom_sf"/>
</dbReference>
<feature type="compositionally biased region" description="Basic and acidic residues" evidence="7">
    <location>
        <begin position="101"/>
        <end position="110"/>
    </location>
</feature>
<keyword evidence="3 10" id="KW-0808">Transferase</keyword>
<dbReference type="NCBIfam" id="TIGR04567">
    <property type="entry name" value="RNAP_delt_lowGC"/>
    <property type="match status" value="1"/>
</dbReference>
<keyword evidence="11" id="KW-1185">Reference proteome</keyword>
<evidence type="ECO:0000256" key="1">
    <source>
        <dbReference type="ARBA" id="ARBA00009828"/>
    </source>
</evidence>
<comment type="caution">
    <text evidence="10">The sequence shown here is derived from an EMBL/GenBank/DDBJ whole genome shotgun (WGS) entry which is preliminary data.</text>
</comment>
<keyword evidence="4 10" id="KW-0548">Nucleotidyltransferase</keyword>
<evidence type="ECO:0000256" key="3">
    <source>
        <dbReference type="ARBA" id="ARBA00022679"/>
    </source>
</evidence>
<keyword evidence="2 10" id="KW-0240">DNA-directed RNA polymerase</keyword>
<evidence type="ECO:0000256" key="7">
    <source>
        <dbReference type="SAM" id="MobiDB-lite"/>
    </source>
</evidence>
<dbReference type="Proteomes" id="UP000284868">
    <property type="component" value="Unassembled WGS sequence"/>
</dbReference>
<dbReference type="GeneID" id="92792916"/>
<proteinExistence type="inferred from homology"/>
<evidence type="ECO:0000259" key="8">
    <source>
        <dbReference type="PROSITE" id="PS51913"/>
    </source>
</evidence>
<reference evidence="9" key="2">
    <citation type="submission" date="2021-02" db="EMBL/GenBank/DDBJ databases">
        <title>Infant gut strain persistence is associated with maternal origin, phylogeny, and functional potential including surface adhesion and iron acquisition.</title>
        <authorList>
            <person name="Lou Y.C."/>
        </authorList>
    </citation>
    <scope>NUCLEOTIDE SEQUENCE</scope>
    <source>
        <strain evidence="9">L3_108_103G1_dasL3_108_103G1_concoct_2</strain>
    </source>
</reference>
<reference evidence="10 11" key="1">
    <citation type="submission" date="2018-08" db="EMBL/GenBank/DDBJ databases">
        <title>A genome reference for cultivated species of the human gut microbiota.</title>
        <authorList>
            <person name="Zou Y."/>
            <person name="Xue W."/>
            <person name="Luo G."/>
        </authorList>
    </citation>
    <scope>NUCLEOTIDE SEQUENCE [LARGE SCALE GENOMIC DNA]</scope>
    <source>
        <strain evidence="10 11">AF35-6BH</strain>
    </source>
</reference>
<evidence type="ECO:0000313" key="9">
    <source>
        <dbReference type="EMBL" id="MBS4884899.1"/>
    </source>
</evidence>
<evidence type="ECO:0000256" key="2">
    <source>
        <dbReference type="ARBA" id="ARBA00022478"/>
    </source>
</evidence>
<dbReference type="Proteomes" id="UP000753219">
    <property type="component" value="Unassembled WGS sequence"/>
</dbReference>
<dbReference type="GO" id="GO:0016779">
    <property type="term" value="F:nucleotidyltransferase activity"/>
    <property type="evidence" value="ECO:0007669"/>
    <property type="project" value="UniProtKB-KW"/>
</dbReference>
<evidence type="ECO:0000256" key="4">
    <source>
        <dbReference type="ARBA" id="ARBA00022695"/>
    </source>
</evidence>
<dbReference type="Pfam" id="PF05066">
    <property type="entry name" value="HARE-HTH"/>
    <property type="match status" value="1"/>
</dbReference>
<dbReference type="RefSeq" id="WP_004798362.1">
    <property type="nucleotide sequence ID" value="NZ_CABKNA010000005.1"/>
</dbReference>
<feature type="compositionally biased region" description="Acidic residues" evidence="7">
    <location>
        <begin position="82"/>
        <end position="100"/>
    </location>
</feature>
<dbReference type="AlphaFoldDB" id="A0A415P686"/>
<dbReference type="Gene3D" id="1.10.10.1250">
    <property type="entry name" value="RNA polymerase, subunit delta, N-terminal domain"/>
    <property type="match status" value="1"/>
</dbReference>
<dbReference type="InterPro" id="IPR007759">
    <property type="entry name" value="Asxl_HARE-HTH"/>
</dbReference>
<sequence length="110" mass="12969">MKKAMIDVAFDQLNSKKKALVFLKLWEEVSQEMGFTKAQEEDNIAQFYSDLSLDDRFVNIGENKWDLRERHTFSEVVVDTDDLMIDENDDEGDDFDESDEAEKKDKDEEY</sequence>